<comment type="caution">
    <text evidence="1">The sequence shown here is derived from an EMBL/GenBank/DDBJ whole genome shotgun (WGS) entry which is preliminary data.</text>
</comment>
<feature type="non-terminal residue" evidence="1">
    <location>
        <position position="103"/>
    </location>
</feature>
<name>A0A433UBD6_ELYCH</name>
<protein>
    <submittedName>
        <fullName evidence="1">Uncharacterized protein</fullName>
    </submittedName>
</protein>
<sequence length="103" mass="11433">IAFKMARQTVSELQEHLKARGIVTSGMKRGELSDLCARAREFDVLVDPDGLTEDRHEVLSSKLCVDRLSLKNPAIINGAGNADLHCLPMFTVVDIFSYLMTNK</sequence>
<organism evidence="1 2">
    <name type="scientific">Elysia chlorotica</name>
    <name type="common">Eastern emerald elysia</name>
    <name type="synonym">Sea slug</name>
    <dbReference type="NCBI Taxonomy" id="188477"/>
    <lineage>
        <taxon>Eukaryota</taxon>
        <taxon>Metazoa</taxon>
        <taxon>Spiralia</taxon>
        <taxon>Lophotrochozoa</taxon>
        <taxon>Mollusca</taxon>
        <taxon>Gastropoda</taxon>
        <taxon>Heterobranchia</taxon>
        <taxon>Euthyneura</taxon>
        <taxon>Panpulmonata</taxon>
        <taxon>Sacoglossa</taxon>
        <taxon>Placobranchoidea</taxon>
        <taxon>Plakobranchidae</taxon>
        <taxon>Elysia</taxon>
    </lineage>
</organism>
<proteinExistence type="predicted"/>
<evidence type="ECO:0000313" key="2">
    <source>
        <dbReference type="Proteomes" id="UP000271974"/>
    </source>
</evidence>
<keyword evidence="2" id="KW-1185">Reference proteome</keyword>
<dbReference type="AlphaFoldDB" id="A0A433UBD6"/>
<feature type="non-terminal residue" evidence="1">
    <location>
        <position position="1"/>
    </location>
</feature>
<dbReference type="OrthoDB" id="6154296at2759"/>
<dbReference type="Proteomes" id="UP000271974">
    <property type="component" value="Unassembled WGS sequence"/>
</dbReference>
<dbReference type="EMBL" id="RQTK01000018">
    <property type="protein sequence ID" value="RUS91124.1"/>
    <property type="molecule type" value="Genomic_DNA"/>
</dbReference>
<evidence type="ECO:0000313" key="1">
    <source>
        <dbReference type="EMBL" id="RUS91124.1"/>
    </source>
</evidence>
<accession>A0A433UBD6</accession>
<reference evidence="1 2" key="1">
    <citation type="submission" date="2019-01" db="EMBL/GenBank/DDBJ databases">
        <title>A draft genome assembly of the solar-powered sea slug Elysia chlorotica.</title>
        <authorList>
            <person name="Cai H."/>
            <person name="Li Q."/>
            <person name="Fang X."/>
            <person name="Li J."/>
            <person name="Curtis N.E."/>
            <person name="Altenburger A."/>
            <person name="Shibata T."/>
            <person name="Feng M."/>
            <person name="Maeda T."/>
            <person name="Schwartz J.A."/>
            <person name="Shigenobu S."/>
            <person name="Lundholm N."/>
            <person name="Nishiyama T."/>
            <person name="Yang H."/>
            <person name="Hasebe M."/>
            <person name="Li S."/>
            <person name="Pierce S.K."/>
            <person name="Wang J."/>
        </authorList>
    </citation>
    <scope>NUCLEOTIDE SEQUENCE [LARGE SCALE GENOMIC DNA]</scope>
    <source>
        <strain evidence="1">EC2010</strain>
        <tissue evidence="1">Whole organism of an adult</tissue>
    </source>
</reference>
<gene>
    <name evidence="1" type="ORF">EGW08_001149</name>
</gene>